<proteinExistence type="predicted"/>
<dbReference type="VEuPathDB" id="FungiDB:AeMF1_001326"/>
<comment type="caution">
    <text evidence="3">The sequence shown here is derived from an EMBL/GenBank/DDBJ whole genome shotgun (WGS) entry which is preliminary data.</text>
</comment>
<evidence type="ECO:0000313" key="3">
    <source>
        <dbReference type="EMBL" id="KAF0737813.1"/>
    </source>
</evidence>
<organism evidence="3 4">
    <name type="scientific">Aphanomyces euteiches</name>
    <dbReference type="NCBI Taxonomy" id="100861"/>
    <lineage>
        <taxon>Eukaryota</taxon>
        <taxon>Sar</taxon>
        <taxon>Stramenopiles</taxon>
        <taxon>Oomycota</taxon>
        <taxon>Saprolegniomycetes</taxon>
        <taxon>Saprolegniales</taxon>
        <taxon>Verrucalvaceae</taxon>
        <taxon>Aphanomyces</taxon>
    </lineage>
</organism>
<gene>
    <name evidence="3" type="ORF">Ae201684_006209</name>
</gene>
<evidence type="ECO:0000313" key="4">
    <source>
        <dbReference type="Proteomes" id="UP000481153"/>
    </source>
</evidence>
<protein>
    <submittedName>
        <fullName evidence="3">Uncharacterized protein</fullName>
    </submittedName>
</protein>
<name>A0A6G0XCV4_9STRA</name>
<accession>A0A6G0XCV4</accession>
<evidence type="ECO:0000256" key="2">
    <source>
        <dbReference type="SAM" id="SignalP"/>
    </source>
</evidence>
<feature type="region of interest" description="Disordered" evidence="1">
    <location>
        <begin position="136"/>
        <end position="222"/>
    </location>
</feature>
<feature type="chain" id="PRO_5026034819" evidence="2">
    <location>
        <begin position="18"/>
        <end position="222"/>
    </location>
</feature>
<dbReference type="EMBL" id="VJMJ01000080">
    <property type="protein sequence ID" value="KAF0737813.1"/>
    <property type="molecule type" value="Genomic_DNA"/>
</dbReference>
<feature type="compositionally biased region" description="Low complexity" evidence="1">
    <location>
        <begin position="137"/>
        <end position="206"/>
    </location>
</feature>
<dbReference type="Proteomes" id="UP000481153">
    <property type="component" value="Unassembled WGS sequence"/>
</dbReference>
<keyword evidence="4" id="KW-1185">Reference proteome</keyword>
<feature type="signal peptide" evidence="2">
    <location>
        <begin position="1"/>
        <end position="17"/>
    </location>
</feature>
<reference evidence="3 4" key="1">
    <citation type="submission" date="2019-07" db="EMBL/GenBank/DDBJ databases">
        <title>Genomics analysis of Aphanomyces spp. identifies a new class of oomycete effector associated with host adaptation.</title>
        <authorList>
            <person name="Gaulin E."/>
        </authorList>
    </citation>
    <scope>NUCLEOTIDE SEQUENCE [LARGE SCALE GENOMIC DNA]</scope>
    <source>
        <strain evidence="3 4">ATCC 201684</strain>
    </source>
</reference>
<keyword evidence="2" id="KW-0732">Signal</keyword>
<sequence length="222" mass="23012">MKSVLAVLFAFAAVTSARQMQRADPNAINKCTSAVQDIISKATTNLQAQTCSTDSGVKSLTGLATTGLKADESKKIALTASCKTWFTGISSSIIANKPACDFYDPKTGTAGKPSTSNTAKFKWNFQDFIREAHKVKPAAAKPKTTVKPLTTKPKTTAKPGATPAATSTTTTSPTPAPTSKGATTAAPTTAAPTTKVTPTVKPTSAPILKSTVPPLTTKKLLR</sequence>
<dbReference type="AlphaFoldDB" id="A0A6G0XCV4"/>
<evidence type="ECO:0000256" key="1">
    <source>
        <dbReference type="SAM" id="MobiDB-lite"/>
    </source>
</evidence>